<evidence type="ECO:0000313" key="2">
    <source>
        <dbReference type="EMBL" id="KAJ4447574.1"/>
    </source>
</evidence>
<evidence type="ECO:0000256" key="1">
    <source>
        <dbReference type="SAM" id="MobiDB-lite"/>
    </source>
</evidence>
<name>A0ABQ8TPP2_PERAM</name>
<dbReference type="Proteomes" id="UP001148838">
    <property type="component" value="Unassembled WGS sequence"/>
</dbReference>
<comment type="caution">
    <text evidence="2">The sequence shown here is derived from an EMBL/GenBank/DDBJ whole genome shotgun (WGS) entry which is preliminary data.</text>
</comment>
<dbReference type="EMBL" id="JAJSOF020000005">
    <property type="protein sequence ID" value="KAJ4447574.1"/>
    <property type="molecule type" value="Genomic_DNA"/>
</dbReference>
<accession>A0ABQ8TPP2</accession>
<feature type="region of interest" description="Disordered" evidence="1">
    <location>
        <begin position="38"/>
        <end position="64"/>
    </location>
</feature>
<gene>
    <name evidence="2" type="ORF">ANN_09581</name>
</gene>
<protein>
    <submittedName>
        <fullName evidence="2">Uncharacterized protein</fullName>
    </submittedName>
</protein>
<proteinExistence type="predicted"/>
<organism evidence="2 3">
    <name type="scientific">Periplaneta americana</name>
    <name type="common">American cockroach</name>
    <name type="synonym">Blatta americana</name>
    <dbReference type="NCBI Taxonomy" id="6978"/>
    <lineage>
        <taxon>Eukaryota</taxon>
        <taxon>Metazoa</taxon>
        <taxon>Ecdysozoa</taxon>
        <taxon>Arthropoda</taxon>
        <taxon>Hexapoda</taxon>
        <taxon>Insecta</taxon>
        <taxon>Pterygota</taxon>
        <taxon>Neoptera</taxon>
        <taxon>Polyneoptera</taxon>
        <taxon>Dictyoptera</taxon>
        <taxon>Blattodea</taxon>
        <taxon>Blattoidea</taxon>
        <taxon>Blattidae</taxon>
        <taxon>Blattinae</taxon>
        <taxon>Periplaneta</taxon>
    </lineage>
</organism>
<keyword evidence="3" id="KW-1185">Reference proteome</keyword>
<feature type="region of interest" description="Disordered" evidence="1">
    <location>
        <begin position="69"/>
        <end position="88"/>
    </location>
</feature>
<reference evidence="2 3" key="1">
    <citation type="journal article" date="2022" name="Allergy">
        <title>Genome assembly and annotation of Periplaneta americana reveal a comprehensive cockroach allergen profile.</title>
        <authorList>
            <person name="Wang L."/>
            <person name="Xiong Q."/>
            <person name="Saelim N."/>
            <person name="Wang L."/>
            <person name="Nong W."/>
            <person name="Wan A.T."/>
            <person name="Shi M."/>
            <person name="Liu X."/>
            <person name="Cao Q."/>
            <person name="Hui J.H.L."/>
            <person name="Sookrung N."/>
            <person name="Leung T.F."/>
            <person name="Tungtrongchitr A."/>
            <person name="Tsui S.K.W."/>
        </authorList>
    </citation>
    <scope>NUCLEOTIDE SEQUENCE [LARGE SCALE GENOMIC DNA]</scope>
    <source>
        <strain evidence="2">PWHHKU_190912</strain>
    </source>
</reference>
<sequence length="88" mass="9944">MAGLCEGGNEPGDSLKAICKLYEVSAKKKEKYFERKGTPVEPEEITVDSMKEVTDKERDQPEDNEEIIERQLSSQSQVDEVEIASNEH</sequence>
<evidence type="ECO:0000313" key="3">
    <source>
        <dbReference type="Proteomes" id="UP001148838"/>
    </source>
</evidence>
<feature type="compositionally biased region" description="Basic and acidic residues" evidence="1">
    <location>
        <begin position="49"/>
        <end position="61"/>
    </location>
</feature>